<comment type="similarity">
    <text evidence="1">Belongs to the CDC6/cdc18 family.</text>
</comment>
<dbReference type="PANTHER" id="PTHR10763">
    <property type="entry name" value="CELL DIVISION CONTROL PROTEIN 6-RELATED"/>
    <property type="match status" value="1"/>
</dbReference>
<dbReference type="Pfam" id="PF13401">
    <property type="entry name" value="AAA_22"/>
    <property type="match status" value="1"/>
</dbReference>
<keyword evidence="2" id="KW-0235">DNA replication</keyword>
<dbReference type="AlphaFoldDB" id="A0A8J8PB20"/>
<reference evidence="6" key="1">
    <citation type="submission" date="2019-02" db="EMBL/GenBank/DDBJ databases">
        <title>Halonotius sp. a new haloarchaeum isolated from saline soil.</title>
        <authorList>
            <person name="Duran-Viseras A."/>
            <person name="Sanchez-Porro C."/>
            <person name="Ventosa A."/>
        </authorList>
    </citation>
    <scope>NUCLEOTIDE SEQUENCE</scope>
    <source>
        <strain evidence="6">F15B</strain>
    </source>
</reference>
<evidence type="ECO:0000256" key="1">
    <source>
        <dbReference type="ARBA" id="ARBA00006184"/>
    </source>
</evidence>
<dbReference type="InterPro" id="IPR015163">
    <property type="entry name" value="Cdc6_C"/>
</dbReference>
<dbReference type="InterPro" id="IPR049945">
    <property type="entry name" value="AAA_22"/>
</dbReference>
<dbReference type="InterPro" id="IPR027417">
    <property type="entry name" value="P-loop_NTPase"/>
</dbReference>
<comment type="caution">
    <text evidence="6">The sequence shown here is derived from an EMBL/GenBank/DDBJ whole genome shotgun (WGS) entry which is preliminary data.</text>
</comment>
<dbReference type="SUPFAM" id="SSF46785">
    <property type="entry name" value="Winged helix' DNA-binding domain"/>
    <property type="match status" value="1"/>
</dbReference>
<dbReference type="Gene3D" id="1.10.10.10">
    <property type="entry name" value="Winged helix-like DNA-binding domain superfamily/Winged helix DNA-binding domain"/>
    <property type="match status" value="1"/>
</dbReference>
<dbReference type="PANTHER" id="PTHR10763:SF26">
    <property type="entry name" value="CELL DIVISION CONTROL PROTEIN 6 HOMOLOG"/>
    <property type="match status" value="1"/>
</dbReference>
<organism evidence="6 7">
    <name type="scientific">Halonotius terrestris</name>
    <dbReference type="NCBI Taxonomy" id="2487750"/>
    <lineage>
        <taxon>Archaea</taxon>
        <taxon>Methanobacteriati</taxon>
        <taxon>Methanobacteriota</taxon>
        <taxon>Stenosarchaea group</taxon>
        <taxon>Halobacteria</taxon>
        <taxon>Halobacteriales</taxon>
        <taxon>Haloferacaceae</taxon>
        <taxon>Halonotius</taxon>
    </lineage>
</organism>
<keyword evidence="3" id="KW-0547">Nucleotide-binding</keyword>
<dbReference type="Gene3D" id="3.40.50.300">
    <property type="entry name" value="P-loop containing nucleotide triphosphate hydrolases"/>
    <property type="match status" value="1"/>
</dbReference>
<name>A0A8J8PB20_9EURY</name>
<dbReference type="InterPro" id="IPR050311">
    <property type="entry name" value="ORC1/CDC6"/>
</dbReference>
<proteinExistence type="inferred from homology"/>
<evidence type="ECO:0000313" key="6">
    <source>
        <dbReference type="EMBL" id="TQQ83006.1"/>
    </source>
</evidence>
<dbReference type="Proteomes" id="UP000705823">
    <property type="component" value="Unassembled WGS sequence"/>
</dbReference>
<dbReference type="SUPFAM" id="SSF52540">
    <property type="entry name" value="P-loop containing nucleoside triphosphate hydrolases"/>
    <property type="match status" value="1"/>
</dbReference>
<evidence type="ECO:0000259" key="5">
    <source>
        <dbReference type="SMART" id="SM01074"/>
    </source>
</evidence>
<evidence type="ECO:0000256" key="2">
    <source>
        <dbReference type="ARBA" id="ARBA00022705"/>
    </source>
</evidence>
<dbReference type="GO" id="GO:0005524">
    <property type="term" value="F:ATP binding"/>
    <property type="evidence" value="ECO:0007669"/>
    <property type="project" value="UniProtKB-KW"/>
</dbReference>
<dbReference type="GO" id="GO:0006260">
    <property type="term" value="P:DNA replication"/>
    <property type="evidence" value="ECO:0007669"/>
    <property type="project" value="UniProtKB-KW"/>
</dbReference>
<accession>A0A8J8PB20</accession>
<evidence type="ECO:0000256" key="4">
    <source>
        <dbReference type="ARBA" id="ARBA00022840"/>
    </source>
</evidence>
<dbReference type="InterPro" id="IPR036390">
    <property type="entry name" value="WH_DNA-bd_sf"/>
</dbReference>
<dbReference type="InterPro" id="IPR036388">
    <property type="entry name" value="WH-like_DNA-bd_sf"/>
</dbReference>
<dbReference type="RefSeq" id="WP_142979270.1">
    <property type="nucleotide sequence ID" value="NZ_RKLU01000002.1"/>
</dbReference>
<dbReference type="Gene3D" id="1.10.8.60">
    <property type="match status" value="1"/>
</dbReference>
<protein>
    <submittedName>
        <fullName evidence="6">AAA family ATPase</fullName>
    </submittedName>
</protein>
<dbReference type="Pfam" id="PF09079">
    <property type="entry name" value="WHD_Cdc6"/>
    <property type="match status" value="1"/>
</dbReference>
<gene>
    <name evidence="6" type="ORF">EGH24_06125</name>
</gene>
<evidence type="ECO:0000256" key="3">
    <source>
        <dbReference type="ARBA" id="ARBA00022741"/>
    </source>
</evidence>
<feature type="domain" description="Cdc6 C-terminal" evidence="5">
    <location>
        <begin position="261"/>
        <end position="333"/>
    </location>
</feature>
<evidence type="ECO:0000313" key="7">
    <source>
        <dbReference type="Proteomes" id="UP000705823"/>
    </source>
</evidence>
<sequence length="342" mass="39105">MKLIDDPKPLQKNHLPETIVNRENLVSKLNSGLQGTSNLHIYGERGTGKTHLTQRALSKVNNKTAYIHCIEHDTQYQVLRKILEKLKREPVSTGHHTSELQRQLEDQAEVFDITVVLDELDFLLFNDGDDLLYTLSRTEGFQIATISANIEDLREHIEPRTSSTLQSQKLRFEPYTEEKVYEVLADRASKSLKPQSIHRNALKHISTQTQNLCFGLTWLRTSAETSEDSITETTVRDNRETAVNSYNDSKLARLSNHHKQLYEAVEQLCRENTSVNAGSVYKEYHSLTGETSSLSDRRLSDFLKQLEKLNLINTEYHYGGKKGKTREIELAGIKPTKQSPEL</sequence>
<dbReference type="GO" id="GO:0016887">
    <property type="term" value="F:ATP hydrolysis activity"/>
    <property type="evidence" value="ECO:0007669"/>
    <property type="project" value="InterPro"/>
</dbReference>
<dbReference type="SMART" id="SM01074">
    <property type="entry name" value="Cdc6_C"/>
    <property type="match status" value="1"/>
</dbReference>
<dbReference type="OrthoDB" id="270161at2157"/>
<dbReference type="EMBL" id="RKLU01000002">
    <property type="protein sequence ID" value="TQQ83006.1"/>
    <property type="molecule type" value="Genomic_DNA"/>
</dbReference>
<keyword evidence="4" id="KW-0067">ATP-binding</keyword>
<keyword evidence="7" id="KW-1185">Reference proteome</keyword>